<sequence length="108" mass="12424">MVAENRLEDCISEDIYQQTSYCIGEVFCQQISKQCKRCLMTPDNATVFAIGTVRVTFALNRFGNSKFNGTSFAINRYEHSRNIRYHDVTIRYSYNGCVTYMMTSASVE</sequence>
<gene>
    <name evidence="1" type="ORF">F511_16116</name>
</gene>
<evidence type="ECO:0000313" key="2">
    <source>
        <dbReference type="Proteomes" id="UP000250235"/>
    </source>
</evidence>
<dbReference type="AlphaFoldDB" id="A0A2Z7D0B4"/>
<evidence type="ECO:0000313" key="1">
    <source>
        <dbReference type="EMBL" id="KZV52892.1"/>
    </source>
</evidence>
<dbReference type="EMBL" id="KQ990601">
    <property type="protein sequence ID" value="KZV52892.1"/>
    <property type="molecule type" value="Genomic_DNA"/>
</dbReference>
<protein>
    <submittedName>
        <fullName evidence="1">Uncharacterized protein</fullName>
    </submittedName>
</protein>
<dbReference type="Proteomes" id="UP000250235">
    <property type="component" value="Unassembled WGS sequence"/>
</dbReference>
<keyword evidence="2" id="KW-1185">Reference proteome</keyword>
<reference evidence="1 2" key="1">
    <citation type="journal article" date="2015" name="Proc. Natl. Acad. Sci. U.S.A.">
        <title>The resurrection genome of Boea hygrometrica: A blueprint for survival of dehydration.</title>
        <authorList>
            <person name="Xiao L."/>
            <person name="Yang G."/>
            <person name="Zhang L."/>
            <person name="Yang X."/>
            <person name="Zhao S."/>
            <person name="Ji Z."/>
            <person name="Zhou Q."/>
            <person name="Hu M."/>
            <person name="Wang Y."/>
            <person name="Chen M."/>
            <person name="Xu Y."/>
            <person name="Jin H."/>
            <person name="Xiao X."/>
            <person name="Hu G."/>
            <person name="Bao F."/>
            <person name="Hu Y."/>
            <person name="Wan P."/>
            <person name="Li L."/>
            <person name="Deng X."/>
            <person name="Kuang T."/>
            <person name="Xiang C."/>
            <person name="Zhu J.K."/>
            <person name="Oliver M.J."/>
            <person name="He Y."/>
        </authorList>
    </citation>
    <scope>NUCLEOTIDE SEQUENCE [LARGE SCALE GENOMIC DNA]</scope>
    <source>
        <strain evidence="2">cv. XS01</strain>
    </source>
</reference>
<accession>A0A2Z7D0B4</accession>
<organism evidence="1 2">
    <name type="scientific">Dorcoceras hygrometricum</name>
    <dbReference type="NCBI Taxonomy" id="472368"/>
    <lineage>
        <taxon>Eukaryota</taxon>
        <taxon>Viridiplantae</taxon>
        <taxon>Streptophyta</taxon>
        <taxon>Embryophyta</taxon>
        <taxon>Tracheophyta</taxon>
        <taxon>Spermatophyta</taxon>
        <taxon>Magnoliopsida</taxon>
        <taxon>eudicotyledons</taxon>
        <taxon>Gunneridae</taxon>
        <taxon>Pentapetalae</taxon>
        <taxon>asterids</taxon>
        <taxon>lamiids</taxon>
        <taxon>Lamiales</taxon>
        <taxon>Gesneriaceae</taxon>
        <taxon>Didymocarpoideae</taxon>
        <taxon>Trichosporeae</taxon>
        <taxon>Loxocarpinae</taxon>
        <taxon>Dorcoceras</taxon>
    </lineage>
</organism>
<name>A0A2Z7D0B4_9LAMI</name>
<proteinExistence type="predicted"/>